<sequence length="371" mass="42440">MNTFSELWNQFAAKDVRFQIVFTFSFGLLVLSAVLFFIVLRLRKRKSKADRKAKALLAEIEPIILALIYEVEEGDKEWNAQLAYLRNELNVSMYDFHSYAKVSDYLIELHQQLEGESAERIEKIYKDLDLPRMTLELLKNGPWHQKVKALSALSEFRIRRYLFEVVQYIDHDKRLVRDEAQFAAIVLGGRRALSSIGELTSPISKWQQLRLMEQCAKLGDPVKPNILDWMGSPNESLTELTLRIAIKMSWFEIILNVPDLIGHKNTEIRRLCVQAVSELGDSQMISNLLHRFEVESKSVQIEIIEAIADLDIEGKHRSFLISQLVFGDFDVSLAAAKALEATAGEGYMVELKATVPEDRHVIIDQVLYGAA</sequence>
<dbReference type="InterPro" id="IPR011989">
    <property type="entry name" value="ARM-like"/>
</dbReference>
<evidence type="ECO:0000256" key="1">
    <source>
        <dbReference type="SAM" id="Phobius"/>
    </source>
</evidence>
<reference evidence="2 3" key="1">
    <citation type="submission" date="2019-09" db="EMBL/GenBank/DDBJ databases">
        <title>Genomes of family Cryomorphaceae.</title>
        <authorList>
            <person name="Bowman J.P."/>
        </authorList>
    </citation>
    <scope>NUCLEOTIDE SEQUENCE [LARGE SCALE GENOMIC DNA]</scope>
    <source>
        <strain evidence="2 3">LMG 25704</strain>
    </source>
</reference>
<dbReference type="OrthoDB" id="1454284at2"/>
<dbReference type="Proteomes" id="UP000468650">
    <property type="component" value="Unassembled WGS sequence"/>
</dbReference>
<dbReference type="InterPro" id="IPR016024">
    <property type="entry name" value="ARM-type_fold"/>
</dbReference>
<comment type="caution">
    <text evidence="2">The sequence shown here is derived from an EMBL/GenBank/DDBJ whole genome shotgun (WGS) entry which is preliminary data.</text>
</comment>
<dbReference type="AlphaFoldDB" id="A0A6N6RKG3"/>
<dbReference type="RefSeq" id="WP_151667239.1">
    <property type="nucleotide sequence ID" value="NZ_WBVO01000005.1"/>
</dbReference>
<keyword evidence="3" id="KW-1185">Reference proteome</keyword>
<protein>
    <recommendedName>
        <fullName evidence="4">HEAT repeat domain-containing protein</fullName>
    </recommendedName>
</protein>
<keyword evidence="1" id="KW-0472">Membrane</keyword>
<keyword evidence="1" id="KW-1133">Transmembrane helix</keyword>
<keyword evidence="1" id="KW-0812">Transmembrane</keyword>
<organism evidence="2 3">
    <name type="scientific">Phaeocystidibacter luteus</name>
    <dbReference type="NCBI Taxonomy" id="911197"/>
    <lineage>
        <taxon>Bacteria</taxon>
        <taxon>Pseudomonadati</taxon>
        <taxon>Bacteroidota</taxon>
        <taxon>Flavobacteriia</taxon>
        <taxon>Flavobacteriales</taxon>
        <taxon>Phaeocystidibacteraceae</taxon>
        <taxon>Phaeocystidibacter</taxon>
    </lineage>
</organism>
<proteinExistence type="predicted"/>
<evidence type="ECO:0000313" key="2">
    <source>
        <dbReference type="EMBL" id="KAB2810095.1"/>
    </source>
</evidence>
<accession>A0A6N6RKG3</accession>
<dbReference type="Gene3D" id="1.25.10.10">
    <property type="entry name" value="Leucine-rich Repeat Variant"/>
    <property type="match status" value="1"/>
</dbReference>
<dbReference type="EMBL" id="WBVO01000005">
    <property type="protein sequence ID" value="KAB2810095.1"/>
    <property type="molecule type" value="Genomic_DNA"/>
</dbReference>
<evidence type="ECO:0008006" key="4">
    <source>
        <dbReference type="Google" id="ProtNLM"/>
    </source>
</evidence>
<name>A0A6N6RKG3_9FLAO</name>
<evidence type="ECO:0000313" key="3">
    <source>
        <dbReference type="Proteomes" id="UP000468650"/>
    </source>
</evidence>
<feature type="transmembrane region" description="Helical" evidence="1">
    <location>
        <begin position="20"/>
        <end position="42"/>
    </location>
</feature>
<dbReference type="SUPFAM" id="SSF48371">
    <property type="entry name" value="ARM repeat"/>
    <property type="match status" value="1"/>
</dbReference>
<gene>
    <name evidence="2" type="ORF">F8C67_07620</name>
</gene>